<keyword evidence="5" id="KW-0809">Transit peptide</keyword>
<feature type="region of interest" description="Disordered" evidence="10">
    <location>
        <begin position="349"/>
        <end position="384"/>
    </location>
</feature>
<comment type="subcellular location">
    <subcellularLocation>
        <location evidence="9">Membrane</location>
        <topology evidence="9">Multi-pass membrane protein</topology>
    </subcellularLocation>
    <subcellularLocation>
        <location evidence="1">Mitochondrion inner membrane</location>
        <topology evidence="1">Multi-pass membrane protein</topology>
    </subcellularLocation>
</comment>
<evidence type="ECO:0000259" key="12">
    <source>
        <dbReference type="Pfam" id="PF02096"/>
    </source>
</evidence>
<evidence type="ECO:0000256" key="1">
    <source>
        <dbReference type="ARBA" id="ARBA00004448"/>
    </source>
</evidence>
<evidence type="ECO:0000313" key="14">
    <source>
        <dbReference type="Proteomes" id="UP001497600"/>
    </source>
</evidence>
<dbReference type="CDD" id="cd20069">
    <property type="entry name" value="5TM_Oxa1-like"/>
    <property type="match status" value="1"/>
</dbReference>
<dbReference type="Proteomes" id="UP001497600">
    <property type="component" value="Chromosome C"/>
</dbReference>
<feature type="transmembrane region" description="Helical" evidence="11">
    <location>
        <begin position="119"/>
        <end position="139"/>
    </location>
</feature>
<evidence type="ECO:0000256" key="10">
    <source>
        <dbReference type="SAM" id="MobiDB-lite"/>
    </source>
</evidence>
<protein>
    <submittedName>
        <fullName evidence="13">Mitochondrial inner membrane protein Oxa1p</fullName>
    </submittedName>
</protein>
<organism evidence="13 14">
    <name type="scientific">[Candida] anglica</name>
    <dbReference type="NCBI Taxonomy" id="148631"/>
    <lineage>
        <taxon>Eukaryota</taxon>
        <taxon>Fungi</taxon>
        <taxon>Dikarya</taxon>
        <taxon>Ascomycota</taxon>
        <taxon>Saccharomycotina</taxon>
        <taxon>Pichiomycetes</taxon>
        <taxon>Debaryomycetaceae</taxon>
        <taxon>Kurtzmaniella</taxon>
    </lineage>
</organism>
<gene>
    <name evidence="13" type="primary">OXA1</name>
    <name evidence="13" type="ORF">CAAN4_C08350</name>
</gene>
<evidence type="ECO:0000256" key="6">
    <source>
        <dbReference type="ARBA" id="ARBA00022989"/>
    </source>
</evidence>
<keyword evidence="8 11" id="KW-0472">Membrane</keyword>
<evidence type="ECO:0000256" key="4">
    <source>
        <dbReference type="ARBA" id="ARBA00022792"/>
    </source>
</evidence>
<accession>A0ABP0E9T3</accession>
<evidence type="ECO:0000256" key="5">
    <source>
        <dbReference type="ARBA" id="ARBA00022946"/>
    </source>
</evidence>
<comment type="similarity">
    <text evidence="2 9">Belongs to the OXA1/ALB3/YidC family.</text>
</comment>
<dbReference type="PANTHER" id="PTHR12428:SF66">
    <property type="entry name" value="MITOCHONDRIAL INNER MEMBRANE PROTEIN OXA1L"/>
    <property type="match status" value="1"/>
</dbReference>
<dbReference type="NCBIfam" id="TIGR03592">
    <property type="entry name" value="yidC_oxa1_cterm"/>
    <property type="match status" value="1"/>
</dbReference>
<evidence type="ECO:0000256" key="9">
    <source>
        <dbReference type="RuleBase" id="RU003945"/>
    </source>
</evidence>
<sequence length="384" mass="41395">MLGSRVFPSVRAARSVLAGSTRVSAAAGMVPCRAVKSYPAVAASMTGGVRFNSTSTSSDIQTTLPNFDTLAETASNALPALSSDQIGYLNSIGLADGWGPTATIERILEATHVYSGLPWWGTIIAATVGIRVLMVPLYIKASANAAKMSKVKPELDQCLSDMQNASNQQEQMEAAAARKKIMKAHDIHMTHQLFPILQLPVAYGFFQALRKMAAHPVDGFADQGYAWFTDLSAVDPYCGLQALAAVVVIAMVRSGGETGAQQMNPLMKKMMTYLPIASIFITKNFAGAVVLYFAANSIFSFAQTTLLRSAWFRRMVNLPDITAPPPPAPGAPKAPATVSEWWTQFNETSNKKVEKKMKSSNAKVEAMQRRKAAAASPDNFIKKH</sequence>
<keyword evidence="3 9" id="KW-0812">Transmembrane</keyword>
<feature type="domain" description="Membrane insertase YidC/Oxa/ALB C-terminal" evidence="12">
    <location>
        <begin position="119"/>
        <end position="307"/>
    </location>
</feature>
<evidence type="ECO:0000313" key="13">
    <source>
        <dbReference type="EMBL" id="CAK7900656.1"/>
    </source>
</evidence>
<reference evidence="13 14" key="1">
    <citation type="submission" date="2024-01" db="EMBL/GenBank/DDBJ databases">
        <authorList>
            <consortium name="Genoscope - CEA"/>
            <person name="William W."/>
        </authorList>
    </citation>
    <scope>NUCLEOTIDE SEQUENCE [LARGE SCALE GENOMIC DNA]</scope>
    <source>
        <strain evidence="13 14">29B2s-10</strain>
    </source>
</reference>
<dbReference type="InterPro" id="IPR001708">
    <property type="entry name" value="YidC/ALB3/OXA1/COX18"/>
</dbReference>
<name>A0ABP0E9T3_9ASCO</name>
<keyword evidence="6 11" id="KW-1133">Transmembrane helix</keyword>
<dbReference type="EMBL" id="OZ004255">
    <property type="protein sequence ID" value="CAK7900656.1"/>
    <property type="molecule type" value="Genomic_DNA"/>
</dbReference>
<evidence type="ECO:0000256" key="8">
    <source>
        <dbReference type="ARBA" id="ARBA00023136"/>
    </source>
</evidence>
<dbReference type="PANTHER" id="PTHR12428">
    <property type="entry name" value="OXA1"/>
    <property type="match status" value="1"/>
</dbReference>
<proteinExistence type="inferred from homology"/>
<evidence type="ECO:0000256" key="11">
    <source>
        <dbReference type="SAM" id="Phobius"/>
    </source>
</evidence>
<keyword evidence="14" id="KW-1185">Reference proteome</keyword>
<evidence type="ECO:0000256" key="2">
    <source>
        <dbReference type="ARBA" id="ARBA00009877"/>
    </source>
</evidence>
<dbReference type="InterPro" id="IPR028055">
    <property type="entry name" value="YidC/Oxa/ALB_C"/>
</dbReference>
<evidence type="ECO:0000256" key="7">
    <source>
        <dbReference type="ARBA" id="ARBA00023128"/>
    </source>
</evidence>
<feature type="transmembrane region" description="Helical" evidence="11">
    <location>
        <begin position="273"/>
        <end position="295"/>
    </location>
</feature>
<evidence type="ECO:0000256" key="3">
    <source>
        <dbReference type="ARBA" id="ARBA00022692"/>
    </source>
</evidence>
<keyword evidence="4" id="KW-0999">Mitochondrion inner membrane</keyword>
<dbReference type="Pfam" id="PF02096">
    <property type="entry name" value="60KD_IMP"/>
    <property type="match status" value="1"/>
</dbReference>
<keyword evidence="7" id="KW-0496">Mitochondrion</keyword>